<dbReference type="Proteomes" id="UP000070299">
    <property type="component" value="Unassembled WGS sequence"/>
</dbReference>
<dbReference type="Pfam" id="PF01381">
    <property type="entry name" value="HTH_3"/>
    <property type="match status" value="1"/>
</dbReference>
<sequence>MHKSQHLLNTVGELIKNTRSITMDQKELAIRVGVGRNTISSMENGKSVNAESLFLVLEHLNLIDHIQQVIDQQLNNTNKLSRKSRSPISELDNDF</sequence>
<dbReference type="InterPro" id="IPR001387">
    <property type="entry name" value="Cro/C1-type_HTH"/>
</dbReference>
<organism evidence="2 3">
    <name type="scientific">Paraglaciecola hydrolytica</name>
    <dbReference type="NCBI Taxonomy" id="1799789"/>
    <lineage>
        <taxon>Bacteria</taxon>
        <taxon>Pseudomonadati</taxon>
        <taxon>Pseudomonadota</taxon>
        <taxon>Gammaproteobacteria</taxon>
        <taxon>Alteromonadales</taxon>
        <taxon>Alteromonadaceae</taxon>
        <taxon>Paraglaciecola</taxon>
    </lineage>
</organism>
<accession>A0A136A6X5</accession>
<dbReference type="GO" id="GO:0003677">
    <property type="term" value="F:DNA binding"/>
    <property type="evidence" value="ECO:0007669"/>
    <property type="project" value="UniProtKB-KW"/>
</dbReference>
<evidence type="ECO:0000313" key="2">
    <source>
        <dbReference type="EMBL" id="KXI30988.1"/>
    </source>
</evidence>
<dbReference type="CDD" id="cd00093">
    <property type="entry name" value="HTH_XRE"/>
    <property type="match status" value="1"/>
</dbReference>
<dbReference type="Gene3D" id="1.10.260.40">
    <property type="entry name" value="lambda repressor-like DNA-binding domains"/>
    <property type="match status" value="1"/>
</dbReference>
<dbReference type="RefSeq" id="WP_068370919.1">
    <property type="nucleotide sequence ID" value="NZ_LSNE01000001.1"/>
</dbReference>
<dbReference type="InterPro" id="IPR010982">
    <property type="entry name" value="Lambda_DNA-bd_dom_sf"/>
</dbReference>
<keyword evidence="3" id="KW-1185">Reference proteome</keyword>
<keyword evidence="2" id="KW-0238">DNA-binding</keyword>
<comment type="caution">
    <text evidence="2">The sequence shown here is derived from an EMBL/GenBank/DDBJ whole genome shotgun (WGS) entry which is preliminary data.</text>
</comment>
<protein>
    <submittedName>
        <fullName evidence="2">DNA-binding protein</fullName>
    </submittedName>
</protein>
<dbReference type="AlphaFoldDB" id="A0A136A6X5"/>
<evidence type="ECO:0000313" key="3">
    <source>
        <dbReference type="Proteomes" id="UP000070299"/>
    </source>
</evidence>
<reference evidence="3" key="1">
    <citation type="submission" date="2016-02" db="EMBL/GenBank/DDBJ databases">
        <authorList>
            <person name="Schultz-Johansen M."/>
            <person name="Glaring M.A."/>
            <person name="Bech P.K."/>
            <person name="Stougaard P."/>
        </authorList>
    </citation>
    <scope>NUCLEOTIDE SEQUENCE [LARGE SCALE GENOMIC DNA]</scope>
    <source>
        <strain evidence="3">S66</strain>
    </source>
</reference>
<dbReference type="EMBL" id="LSNE01000001">
    <property type="protein sequence ID" value="KXI30988.1"/>
    <property type="molecule type" value="Genomic_DNA"/>
</dbReference>
<name>A0A136A6X5_9ALTE</name>
<proteinExistence type="predicted"/>
<dbReference type="SUPFAM" id="SSF47413">
    <property type="entry name" value="lambda repressor-like DNA-binding domains"/>
    <property type="match status" value="1"/>
</dbReference>
<gene>
    <name evidence="2" type="ORF">AX660_00570</name>
</gene>
<evidence type="ECO:0000259" key="1">
    <source>
        <dbReference type="PROSITE" id="PS50943"/>
    </source>
</evidence>
<dbReference type="PROSITE" id="PS50943">
    <property type="entry name" value="HTH_CROC1"/>
    <property type="match status" value="1"/>
</dbReference>
<feature type="domain" description="HTH cro/C1-type" evidence="1">
    <location>
        <begin position="25"/>
        <end position="66"/>
    </location>
</feature>
<dbReference type="OrthoDB" id="6388185at2"/>